<evidence type="ECO:0000313" key="3">
    <source>
        <dbReference type="EMBL" id="CAK9271742.1"/>
    </source>
</evidence>
<dbReference type="InterPro" id="IPR038944">
    <property type="entry name" value="OEP7-like"/>
</dbReference>
<evidence type="ECO:0000313" key="4">
    <source>
        <dbReference type="Proteomes" id="UP001497444"/>
    </source>
</evidence>
<keyword evidence="4" id="KW-1185">Reference proteome</keyword>
<dbReference type="EMBL" id="OZ020099">
    <property type="protein sequence ID" value="CAK9271742.1"/>
    <property type="molecule type" value="Genomic_DNA"/>
</dbReference>
<evidence type="ECO:0000256" key="2">
    <source>
        <dbReference type="SAM" id="Phobius"/>
    </source>
</evidence>
<keyword evidence="2" id="KW-1133">Transmembrane helix</keyword>
<dbReference type="PANTHER" id="PTHR33982:SF7">
    <property type="entry name" value="OS07G0154300 PROTEIN"/>
    <property type="match status" value="1"/>
</dbReference>
<dbReference type="Proteomes" id="UP001497444">
    <property type="component" value="Chromosome 4"/>
</dbReference>
<protein>
    <submittedName>
        <fullName evidence="3">Uncharacterized protein</fullName>
    </submittedName>
</protein>
<dbReference type="PANTHER" id="PTHR33982">
    <property type="entry name" value="OUTER ENVELOPE MEMBRANE PROTEIN 7-RELATED"/>
    <property type="match status" value="1"/>
</dbReference>
<accession>A0ABP0WZA5</accession>
<reference evidence="3" key="1">
    <citation type="submission" date="2024-02" db="EMBL/GenBank/DDBJ databases">
        <authorList>
            <consortium name="ELIXIR-Norway"/>
            <consortium name="Elixir Norway"/>
        </authorList>
    </citation>
    <scope>NUCLEOTIDE SEQUENCE</scope>
</reference>
<keyword evidence="2" id="KW-0472">Membrane</keyword>
<evidence type="ECO:0000256" key="1">
    <source>
        <dbReference type="SAM" id="MobiDB-lite"/>
    </source>
</evidence>
<sequence>MGAVETAVILVVAILLGWGAIEIACKPCLQTSRSALNRSLDPDYDPDDEIATPYVEAAAPGRAQESSAAFPESPKKPTKFKGESAASSTGF</sequence>
<keyword evidence="2" id="KW-0812">Transmembrane</keyword>
<organism evidence="3 4">
    <name type="scientific">Sphagnum jensenii</name>
    <dbReference type="NCBI Taxonomy" id="128206"/>
    <lineage>
        <taxon>Eukaryota</taxon>
        <taxon>Viridiplantae</taxon>
        <taxon>Streptophyta</taxon>
        <taxon>Embryophyta</taxon>
        <taxon>Bryophyta</taxon>
        <taxon>Sphagnophytina</taxon>
        <taxon>Sphagnopsida</taxon>
        <taxon>Sphagnales</taxon>
        <taxon>Sphagnaceae</taxon>
        <taxon>Sphagnum</taxon>
    </lineage>
</organism>
<proteinExistence type="predicted"/>
<feature type="region of interest" description="Disordered" evidence="1">
    <location>
        <begin position="59"/>
        <end position="91"/>
    </location>
</feature>
<gene>
    <name evidence="3" type="ORF">CSSPJE1EN1_LOCUS17220</name>
</gene>
<feature type="transmembrane region" description="Helical" evidence="2">
    <location>
        <begin position="6"/>
        <end position="25"/>
    </location>
</feature>
<name>A0ABP0WZA5_9BRYO</name>